<dbReference type="SUPFAM" id="SSF58104">
    <property type="entry name" value="Methyl-accepting chemotaxis protein (MCP) signaling domain"/>
    <property type="match status" value="1"/>
</dbReference>
<keyword evidence="3 8" id="KW-1133">Transmembrane helix</keyword>
<proteinExistence type="inferred from homology"/>
<feature type="transmembrane region" description="Helical" evidence="8">
    <location>
        <begin position="20"/>
        <end position="40"/>
    </location>
</feature>
<keyword evidence="4 8" id="KW-0472">Membrane</keyword>
<comment type="caution">
    <text evidence="10">The sequence shown here is derived from an EMBL/GenBank/DDBJ whole genome shotgun (WGS) entry which is preliminary data.</text>
</comment>
<sequence>MQDTLTPPSPAAAASVDGGRANQLAVTLGILILTGLLLWAGDTWTRALGLGLGTIALFLAWQLTQQSAAGTSALRHRFSGADALQVDLSPPAGPEQSDPDFVAFSDRLRDMLLGLQQQNLRIAVDSAKNRVLAERTEQAARAQQNLSELIFQASDQTSSALQDISARTSNISGMTARNLDAARSSQIRLTEACDHMQQISQVMHGFQGNMEALDASSGQIMKILTTVQNFSAQTNMLALNAAIEAARAGEQGRGFAVVADEVRSLSIQVGTAADQIGELMEQMLGAMTGAEQQSRQMRQQSEEAGEAVRGAADQFGQMVEDFQHTNDDLLMVSSALEELAVGNQETHQHSIAIRDSSRSISANMEQNFALADRQRDDSNLALQTLSLFRLGNGQMEAVTDRLMEYRAAVERELEALAASGVDIFDRRYTPIPNTNPPKHDVSWADACRPRIQPLLDKWDHQGKDGILYIAPVDDHGYLPVARTAASQPPTGDPKVDAVKSNYKRFVVPSKVELENLNKCKYVSLGTFVLPGTDTVIFVQFVPLMVNGRHWGSLSAGILPQALIQQL</sequence>
<evidence type="ECO:0000256" key="3">
    <source>
        <dbReference type="ARBA" id="ARBA00022989"/>
    </source>
</evidence>
<dbReference type="Gene3D" id="1.10.287.950">
    <property type="entry name" value="Methyl-accepting chemotaxis protein"/>
    <property type="match status" value="1"/>
</dbReference>
<evidence type="ECO:0000313" key="11">
    <source>
        <dbReference type="Proteomes" id="UP000633263"/>
    </source>
</evidence>
<feature type="domain" description="Methyl-accepting transducer" evidence="9">
    <location>
        <begin position="118"/>
        <end position="354"/>
    </location>
</feature>
<evidence type="ECO:0000259" key="9">
    <source>
        <dbReference type="PROSITE" id="PS50111"/>
    </source>
</evidence>
<feature type="transmembrane region" description="Helical" evidence="8">
    <location>
        <begin position="47"/>
        <end position="64"/>
    </location>
</feature>
<reference evidence="11" key="1">
    <citation type="journal article" date="2019" name="Int. J. Syst. Evol. Microbiol.">
        <title>The Global Catalogue of Microorganisms (GCM) 10K type strain sequencing project: providing services to taxonomists for standard genome sequencing and annotation.</title>
        <authorList>
            <consortium name="The Broad Institute Genomics Platform"/>
            <consortium name="The Broad Institute Genome Sequencing Center for Infectious Disease"/>
            <person name="Wu L."/>
            <person name="Ma J."/>
        </authorList>
    </citation>
    <scope>NUCLEOTIDE SEQUENCE [LARGE SCALE GENOMIC DNA]</scope>
    <source>
        <strain evidence="11">JCM 11590</strain>
    </source>
</reference>
<dbReference type="PRINTS" id="PR00260">
    <property type="entry name" value="CHEMTRNSDUCR"/>
</dbReference>
<evidence type="ECO:0000256" key="2">
    <source>
        <dbReference type="ARBA" id="ARBA00022692"/>
    </source>
</evidence>
<evidence type="ECO:0000256" key="6">
    <source>
        <dbReference type="ARBA" id="ARBA00029447"/>
    </source>
</evidence>
<name>A0ABQ2CNB7_9GAMM</name>
<dbReference type="Proteomes" id="UP000633263">
    <property type="component" value="Unassembled WGS sequence"/>
</dbReference>
<evidence type="ECO:0000256" key="7">
    <source>
        <dbReference type="PROSITE-ProRule" id="PRU00284"/>
    </source>
</evidence>
<dbReference type="Pfam" id="PF00015">
    <property type="entry name" value="MCPsignal"/>
    <property type="match status" value="1"/>
</dbReference>
<keyword evidence="5 7" id="KW-0807">Transducer</keyword>
<evidence type="ECO:0000256" key="8">
    <source>
        <dbReference type="SAM" id="Phobius"/>
    </source>
</evidence>
<evidence type="ECO:0000256" key="5">
    <source>
        <dbReference type="ARBA" id="ARBA00023224"/>
    </source>
</evidence>
<evidence type="ECO:0000256" key="4">
    <source>
        <dbReference type="ARBA" id="ARBA00023136"/>
    </source>
</evidence>
<protein>
    <submittedName>
        <fullName evidence="10">Methyl-accepting chemotaxis protein</fullName>
    </submittedName>
</protein>
<evidence type="ECO:0000256" key="1">
    <source>
        <dbReference type="ARBA" id="ARBA00004370"/>
    </source>
</evidence>
<comment type="similarity">
    <text evidence="6">Belongs to the methyl-accepting chemotaxis (MCP) protein family.</text>
</comment>
<dbReference type="EMBL" id="BMNN01000002">
    <property type="protein sequence ID" value="GGI97518.1"/>
    <property type="molecule type" value="Genomic_DNA"/>
</dbReference>
<dbReference type="InterPro" id="IPR004090">
    <property type="entry name" value="Chemotax_Me-accpt_rcpt"/>
</dbReference>
<accession>A0ABQ2CNB7</accession>
<keyword evidence="2 8" id="KW-0812">Transmembrane</keyword>
<gene>
    <name evidence="10" type="ORF">GCM10009083_12870</name>
</gene>
<organism evidence="10 11">
    <name type="scientific">Halopseudomonas pertucinogena</name>
    <dbReference type="NCBI Taxonomy" id="86175"/>
    <lineage>
        <taxon>Bacteria</taxon>
        <taxon>Pseudomonadati</taxon>
        <taxon>Pseudomonadota</taxon>
        <taxon>Gammaproteobacteria</taxon>
        <taxon>Pseudomonadales</taxon>
        <taxon>Pseudomonadaceae</taxon>
        <taxon>Halopseudomonas</taxon>
    </lineage>
</organism>
<dbReference type="PANTHER" id="PTHR32089:SF112">
    <property type="entry name" value="LYSOZYME-LIKE PROTEIN-RELATED"/>
    <property type="match status" value="1"/>
</dbReference>
<dbReference type="RefSeq" id="WP_188635795.1">
    <property type="nucleotide sequence ID" value="NZ_BMNN01000002.1"/>
</dbReference>
<evidence type="ECO:0000313" key="10">
    <source>
        <dbReference type="EMBL" id="GGI97518.1"/>
    </source>
</evidence>
<dbReference type="InterPro" id="IPR004089">
    <property type="entry name" value="MCPsignal_dom"/>
</dbReference>
<dbReference type="SMART" id="SM00283">
    <property type="entry name" value="MA"/>
    <property type="match status" value="1"/>
</dbReference>
<dbReference type="PROSITE" id="PS50111">
    <property type="entry name" value="CHEMOTAXIS_TRANSDUC_2"/>
    <property type="match status" value="1"/>
</dbReference>
<comment type="subcellular location">
    <subcellularLocation>
        <location evidence="1">Membrane</location>
    </subcellularLocation>
</comment>
<keyword evidence="11" id="KW-1185">Reference proteome</keyword>
<dbReference type="PANTHER" id="PTHR32089">
    <property type="entry name" value="METHYL-ACCEPTING CHEMOTAXIS PROTEIN MCPB"/>
    <property type="match status" value="1"/>
</dbReference>